<sequence>MAGDSNAEQTSGGGGSSSTNECEKMIQRSLRDPTVKFLKEQLEKSGCGIGSNFIKGYTCKKAIAGGFSPTAGVGVCCNHLKEQEQVTQLVIHQLIYAYDFCRAANLDLNNCAHYACIEIRAGRLRGDCHYKRELARGFLKLRGHEQECLRRRVLQFLAANPNCSEIGAKDAMEAVWDICYNDTKPFDRAP</sequence>
<evidence type="ECO:0000256" key="3">
    <source>
        <dbReference type="ARBA" id="ARBA00022723"/>
    </source>
</evidence>
<dbReference type="GO" id="GO:0046872">
    <property type="term" value="F:metal ion binding"/>
    <property type="evidence" value="ECO:0007669"/>
    <property type="project" value="UniProtKB-KW"/>
</dbReference>
<dbReference type="GO" id="GO:0004222">
    <property type="term" value="F:metalloendopeptidase activity"/>
    <property type="evidence" value="ECO:0007669"/>
    <property type="project" value="InterPro"/>
</dbReference>
<evidence type="ECO:0000256" key="6">
    <source>
        <dbReference type="RuleBase" id="RU364057"/>
    </source>
</evidence>
<dbReference type="PANTHER" id="PTHR21711:SF0">
    <property type="entry name" value="MITOCHONDRIAL INNER MEMBRANE PROTEASE ATP23 HOMOLOG"/>
    <property type="match status" value="1"/>
</dbReference>
<evidence type="ECO:0000256" key="1">
    <source>
        <dbReference type="ARBA" id="ARBA00009915"/>
    </source>
</evidence>
<dbReference type="GO" id="GO:0034982">
    <property type="term" value="P:mitochondrial protein processing"/>
    <property type="evidence" value="ECO:0007669"/>
    <property type="project" value="TreeGrafter"/>
</dbReference>
<name>A0AAD4NXH3_PERFH</name>
<dbReference type="Proteomes" id="UP001190926">
    <property type="component" value="Unassembled WGS sequence"/>
</dbReference>
<comment type="caution">
    <text evidence="8">The sequence shown here is derived from an EMBL/GenBank/DDBJ whole genome shotgun (WGS) entry which is preliminary data.</text>
</comment>
<dbReference type="GO" id="GO:0005739">
    <property type="term" value="C:mitochondrion"/>
    <property type="evidence" value="ECO:0007669"/>
    <property type="project" value="GOC"/>
</dbReference>
<keyword evidence="9" id="KW-1185">Reference proteome</keyword>
<protein>
    <recommendedName>
        <fullName evidence="6">Mitochondrial inner membrane protease ATP23</fullName>
        <ecNumber evidence="6">3.4.24.-</ecNumber>
    </recommendedName>
</protein>
<evidence type="ECO:0000256" key="4">
    <source>
        <dbReference type="ARBA" id="ARBA00022801"/>
    </source>
</evidence>
<keyword evidence="3 6" id="KW-0479">Metal-binding</keyword>
<evidence type="ECO:0000313" key="9">
    <source>
        <dbReference type="Proteomes" id="UP001190926"/>
    </source>
</evidence>
<gene>
    <name evidence="8" type="ORF">C2S53_004958</name>
</gene>
<evidence type="ECO:0000256" key="7">
    <source>
        <dbReference type="SAM" id="MobiDB-lite"/>
    </source>
</evidence>
<keyword evidence="5 6" id="KW-0482">Metalloprotease</keyword>
<feature type="region of interest" description="Disordered" evidence="7">
    <location>
        <begin position="1"/>
        <end position="21"/>
    </location>
</feature>
<dbReference type="EC" id="3.4.24.-" evidence="6"/>
<dbReference type="AlphaFoldDB" id="A0AAD4NXH3"/>
<dbReference type="InterPro" id="IPR019165">
    <property type="entry name" value="Peptidase_M76_ATP23"/>
</dbReference>
<dbReference type="GO" id="GO:0033615">
    <property type="term" value="P:mitochondrial proton-transporting ATP synthase complex assembly"/>
    <property type="evidence" value="ECO:0007669"/>
    <property type="project" value="TreeGrafter"/>
</dbReference>
<organism evidence="8 9">
    <name type="scientific">Perilla frutescens var. hirtella</name>
    <name type="common">Perilla citriodora</name>
    <name type="synonym">Perilla setoyensis</name>
    <dbReference type="NCBI Taxonomy" id="608512"/>
    <lineage>
        <taxon>Eukaryota</taxon>
        <taxon>Viridiplantae</taxon>
        <taxon>Streptophyta</taxon>
        <taxon>Embryophyta</taxon>
        <taxon>Tracheophyta</taxon>
        <taxon>Spermatophyta</taxon>
        <taxon>Magnoliopsida</taxon>
        <taxon>eudicotyledons</taxon>
        <taxon>Gunneridae</taxon>
        <taxon>Pentapetalae</taxon>
        <taxon>asterids</taxon>
        <taxon>lamiids</taxon>
        <taxon>Lamiales</taxon>
        <taxon>Lamiaceae</taxon>
        <taxon>Nepetoideae</taxon>
        <taxon>Elsholtzieae</taxon>
        <taxon>Perilla</taxon>
    </lineage>
</organism>
<accession>A0AAD4NXH3</accession>
<keyword evidence="4 6" id="KW-0378">Hydrolase</keyword>
<reference evidence="8 9" key="1">
    <citation type="journal article" date="2021" name="Nat. Commun.">
        <title>Incipient diploidization of the medicinal plant Perilla within 10,000 years.</title>
        <authorList>
            <person name="Zhang Y."/>
            <person name="Shen Q."/>
            <person name="Leng L."/>
            <person name="Zhang D."/>
            <person name="Chen S."/>
            <person name="Shi Y."/>
            <person name="Ning Z."/>
            <person name="Chen S."/>
        </authorList>
    </citation>
    <scope>NUCLEOTIDE SEQUENCE [LARGE SCALE GENOMIC DNA]</scope>
    <source>
        <strain evidence="9">cv. PC099</strain>
    </source>
</reference>
<dbReference type="Pfam" id="PF09768">
    <property type="entry name" value="Peptidase_M76"/>
    <property type="match status" value="1"/>
</dbReference>
<evidence type="ECO:0000256" key="2">
    <source>
        <dbReference type="ARBA" id="ARBA00022670"/>
    </source>
</evidence>
<proteinExistence type="inferred from homology"/>
<dbReference type="EMBL" id="SDAM02029568">
    <property type="protein sequence ID" value="KAH6756074.1"/>
    <property type="molecule type" value="Genomic_DNA"/>
</dbReference>
<evidence type="ECO:0000256" key="5">
    <source>
        <dbReference type="ARBA" id="ARBA00023049"/>
    </source>
</evidence>
<comment type="similarity">
    <text evidence="1 6">Belongs to the peptidase M76 family.</text>
</comment>
<keyword evidence="2 6" id="KW-0645">Protease</keyword>
<dbReference type="PANTHER" id="PTHR21711">
    <property type="entry name" value="MITOCHONDRIAL INNER MEMBRANE PROTEASE"/>
    <property type="match status" value="1"/>
</dbReference>
<evidence type="ECO:0000313" key="8">
    <source>
        <dbReference type="EMBL" id="KAH6756074.1"/>
    </source>
</evidence>
<feature type="compositionally biased region" description="Polar residues" evidence="7">
    <location>
        <begin position="1"/>
        <end position="10"/>
    </location>
</feature>